<evidence type="ECO:0000256" key="2">
    <source>
        <dbReference type="ARBA" id="ARBA00006692"/>
    </source>
</evidence>
<sequence length="1423" mass="161331">MHFKISSQLAERPYPIEKMGFNQEAKFVWTCCIFFIAVSAGQYKYSGTKFTKVPPKIIFAEVGSDAKFHWRFSFAAGSSDRSQFQYIIWGVSDGDKLQDKYITVFEDGKRSAKNPQHSEKERQRWGVSGNITETETNQVFVLKNVTKSDTEKTYCCKAIVWGKWFVSGPIHLELKDTPEPVTPAPEVPASITIRTNERNVIVGERVELKCDASGEPAPFVEWSKEGVLKQNSTEKTSLVIPKVLHWHAGTYVCKATNTGTDFTMKPPRTVYGILNGNVVFHWKFAFGNTNDRLHFHEIVWGVTDRKRISNKYITVLKNGNQIINPALDITLKTRLNATSNISQHECSWKFVLKKAKREDEKITYGSAIDVDGITFRDGPIHIILQIRHKTTVLYIFNFPSNFLVPPAITDHSEPTNDVEEGDDVRLFCKAIGDPKPSIEWRKDGVVLQRSNKSTEIWIQKIYLKDSGSYICTALNNAGSVSYSVLVRVLRYRPYIDKNSSSNTVVKSWIGHEIILKCAVDANPAASFTWFQDGRLISRNANSTHNIGTLSIKPIKITAFGRYSCKTENIKGIAWHNITVEQLYTPSPPIINTMKPALFSITTTWNISLDEGGSPVLDYRIILLDMNNHVLRNRSGNTETNYTIQNLKHNTTYIIYIQARNVVGYGKAVNRTVLTLAADPPRVLAITAVPSMWAVNISWNSTNDNTGIKIQGHRIILTDTVSGQQREFITGNVSSLFVTKLRHNRTYQVTVQASNEDGYGRFQMRNFTTLQADPPGPPVVEVIPRGPFALAVRWNSSTQDLYNIKILDYILKVFDGPFAKQIYTAITNTSLIVKNLSRNRTYVIEIQARNEVGYGEVANISATTSLVGPPDAPSIINITVYGKSCFLQWETPYNGESSIQAYTISVWILKRNKNEEKSKKWLRQWNTTKTNYKMDLKWGVNYTIAVSAWNKYGQSLYGIEEYLSTGTFNPATESTKTKTTASLSTSSDTKQVPSFSYSGKETMPSTSPTKTPTIKSGIRTANTRNMVKKEWEISNKNSFTHLAPLWIVVIVFTIPATLFMLWKATQKLKLCCKKPISLTGTRQLPHTESESSSITMEEVKQNKGKDSHERIKKIVEMKLNHGYNDDENEPHLMKAMSQLENNVCNHLHHTSSNSGLNEHKSLANTNQVILVKPTKRRDTGPESGRVKRTPKHVYSQFPHSGSFVTRQSTTPREYSNNTPSKCQWEISRDRLNLQRIICRGQYAVFKKGFAFNLNNDGNWVPVSVKTLDCSSGEINELQRKDLLSELSLMERLSPHKHVIQLLACITEKEPLCIITEFATFGDLLGFLRKKRGGSPYPVMESLELIDRLESGYRMEKPHHITDELYSIMLSCWIEDPNMRPSFAQLHTTLGQLATKDKDCIDLRTYKRKLYEKIQTPEDRKQILT</sequence>
<keyword evidence="4" id="KW-0677">Repeat</keyword>
<feature type="region of interest" description="Disordered" evidence="8">
    <location>
        <begin position="1196"/>
        <end position="1218"/>
    </location>
</feature>
<dbReference type="SMART" id="SM00409">
    <property type="entry name" value="IG"/>
    <property type="match status" value="4"/>
</dbReference>
<keyword evidence="6" id="KW-0325">Glycoprotein</keyword>
<evidence type="ECO:0000256" key="9">
    <source>
        <dbReference type="SAM" id="Phobius"/>
    </source>
</evidence>
<dbReference type="PANTHER" id="PTHR45080">
    <property type="entry name" value="CONTACTIN 5"/>
    <property type="match status" value="1"/>
</dbReference>
<comment type="similarity">
    <text evidence="2">Belongs to the protein kinase superfamily. CAMK Ser/Thr protein kinase family.</text>
</comment>
<evidence type="ECO:0000256" key="8">
    <source>
        <dbReference type="SAM" id="MobiDB-lite"/>
    </source>
</evidence>
<reference evidence="13" key="2">
    <citation type="journal article" date="2023" name="Science">
        <title>Genomic signatures of disease resistance in endangered staghorn corals.</title>
        <authorList>
            <person name="Vollmer S.V."/>
            <person name="Selwyn J.D."/>
            <person name="Despard B.A."/>
            <person name="Roesel C.L."/>
        </authorList>
    </citation>
    <scope>NUCLEOTIDE SEQUENCE</scope>
    <source>
        <strain evidence="13">K2</strain>
    </source>
</reference>
<evidence type="ECO:0000259" key="10">
    <source>
        <dbReference type="PROSITE" id="PS50011"/>
    </source>
</evidence>
<dbReference type="Proteomes" id="UP001249851">
    <property type="component" value="Unassembled WGS sequence"/>
</dbReference>
<keyword evidence="9" id="KW-0472">Membrane</keyword>
<protein>
    <submittedName>
        <fullName evidence="13">Neural cell adhesion molecule 2</fullName>
    </submittedName>
</protein>
<dbReference type="InterPro" id="IPR007110">
    <property type="entry name" value="Ig-like_dom"/>
</dbReference>
<evidence type="ECO:0000256" key="3">
    <source>
        <dbReference type="ARBA" id="ARBA00022729"/>
    </source>
</evidence>
<dbReference type="GO" id="GO:0007156">
    <property type="term" value="P:homophilic cell adhesion via plasma membrane adhesion molecules"/>
    <property type="evidence" value="ECO:0007669"/>
    <property type="project" value="TreeGrafter"/>
</dbReference>
<keyword evidence="7" id="KW-0393">Immunoglobulin domain</keyword>
<dbReference type="GO" id="GO:0004672">
    <property type="term" value="F:protein kinase activity"/>
    <property type="evidence" value="ECO:0007669"/>
    <property type="project" value="InterPro"/>
</dbReference>
<gene>
    <name evidence="13" type="ORF">P5673_001191</name>
</gene>
<evidence type="ECO:0000313" key="13">
    <source>
        <dbReference type="EMBL" id="KAK2573530.1"/>
    </source>
</evidence>
<dbReference type="InterPro" id="IPR011009">
    <property type="entry name" value="Kinase-like_dom_sf"/>
</dbReference>
<keyword evidence="9" id="KW-1133">Transmembrane helix</keyword>
<dbReference type="PROSITE" id="PS50853">
    <property type="entry name" value="FN3"/>
    <property type="match status" value="4"/>
</dbReference>
<dbReference type="InterPro" id="IPR000719">
    <property type="entry name" value="Prot_kinase_dom"/>
</dbReference>
<dbReference type="InterPro" id="IPR013783">
    <property type="entry name" value="Ig-like_fold"/>
</dbReference>
<feature type="domain" description="Ig-like" evidence="11">
    <location>
        <begin position="406"/>
        <end position="487"/>
    </location>
</feature>
<feature type="domain" description="Ig-like" evidence="11">
    <location>
        <begin position="493"/>
        <end position="580"/>
    </location>
</feature>
<dbReference type="SMART" id="SM00408">
    <property type="entry name" value="IGc2"/>
    <property type="match status" value="3"/>
</dbReference>
<dbReference type="PANTHER" id="PTHR45080:SF8">
    <property type="entry name" value="IG-LIKE DOMAIN-CONTAINING PROTEIN"/>
    <property type="match status" value="1"/>
</dbReference>
<keyword evidence="3" id="KW-0732">Signal</keyword>
<dbReference type="InterPro" id="IPR001245">
    <property type="entry name" value="Ser-Thr/Tyr_kinase_cat_dom"/>
</dbReference>
<dbReference type="InterPro" id="IPR036116">
    <property type="entry name" value="FN3_sf"/>
</dbReference>
<keyword evidence="9" id="KW-0812">Transmembrane</keyword>
<dbReference type="Gene3D" id="3.30.200.20">
    <property type="entry name" value="Phosphorylase Kinase, domain 1"/>
    <property type="match status" value="1"/>
</dbReference>
<dbReference type="PROSITE" id="PS50835">
    <property type="entry name" value="IG_LIKE"/>
    <property type="match status" value="3"/>
</dbReference>
<name>A0AAD9VGY1_ACRCE</name>
<feature type="compositionally biased region" description="Low complexity" evidence="8">
    <location>
        <begin position="972"/>
        <end position="989"/>
    </location>
</feature>
<feature type="domain" description="Fibronectin type-III" evidence="12">
    <location>
        <begin position="679"/>
        <end position="772"/>
    </location>
</feature>
<evidence type="ECO:0000256" key="6">
    <source>
        <dbReference type="ARBA" id="ARBA00023180"/>
    </source>
</evidence>
<dbReference type="InterPro" id="IPR036179">
    <property type="entry name" value="Ig-like_dom_sf"/>
</dbReference>
<accession>A0AAD9VGY1</accession>
<keyword evidence="5" id="KW-1015">Disulfide bond</keyword>
<dbReference type="GO" id="GO:0005886">
    <property type="term" value="C:plasma membrane"/>
    <property type="evidence" value="ECO:0007669"/>
    <property type="project" value="TreeGrafter"/>
</dbReference>
<evidence type="ECO:0000256" key="1">
    <source>
        <dbReference type="ARBA" id="ARBA00004167"/>
    </source>
</evidence>
<dbReference type="Pfam" id="PF13927">
    <property type="entry name" value="Ig_3"/>
    <property type="match status" value="2"/>
</dbReference>
<dbReference type="Pfam" id="PF07714">
    <property type="entry name" value="PK_Tyr_Ser-Thr"/>
    <property type="match status" value="2"/>
</dbReference>
<dbReference type="InterPro" id="IPR003961">
    <property type="entry name" value="FN3_dom"/>
</dbReference>
<dbReference type="SUPFAM" id="SSF56112">
    <property type="entry name" value="Protein kinase-like (PK-like)"/>
    <property type="match status" value="1"/>
</dbReference>
<feature type="domain" description="Fibronectin type-III" evidence="12">
    <location>
        <begin position="584"/>
        <end position="678"/>
    </location>
</feature>
<keyword evidence="14" id="KW-1185">Reference proteome</keyword>
<organism evidence="13 14">
    <name type="scientific">Acropora cervicornis</name>
    <name type="common">Staghorn coral</name>
    <dbReference type="NCBI Taxonomy" id="6130"/>
    <lineage>
        <taxon>Eukaryota</taxon>
        <taxon>Metazoa</taxon>
        <taxon>Cnidaria</taxon>
        <taxon>Anthozoa</taxon>
        <taxon>Hexacorallia</taxon>
        <taxon>Scleractinia</taxon>
        <taxon>Astrocoeniina</taxon>
        <taxon>Acroporidae</taxon>
        <taxon>Acropora</taxon>
    </lineage>
</organism>
<reference evidence="13" key="1">
    <citation type="journal article" date="2023" name="G3 (Bethesda)">
        <title>Whole genome assembly and annotation of the endangered Caribbean coral Acropora cervicornis.</title>
        <authorList>
            <person name="Selwyn J.D."/>
            <person name="Vollmer S.V."/>
        </authorList>
    </citation>
    <scope>NUCLEOTIDE SEQUENCE</scope>
    <source>
        <strain evidence="13">K2</strain>
    </source>
</reference>
<evidence type="ECO:0000256" key="4">
    <source>
        <dbReference type="ARBA" id="ARBA00022737"/>
    </source>
</evidence>
<feature type="domain" description="Fibronectin type-III" evidence="12">
    <location>
        <begin position="871"/>
        <end position="967"/>
    </location>
</feature>
<dbReference type="GO" id="GO:0005524">
    <property type="term" value="F:ATP binding"/>
    <property type="evidence" value="ECO:0007669"/>
    <property type="project" value="InterPro"/>
</dbReference>
<feature type="region of interest" description="Disordered" evidence="8">
    <location>
        <begin position="1082"/>
        <end position="1106"/>
    </location>
</feature>
<feature type="compositionally biased region" description="Basic and acidic residues" evidence="8">
    <location>
        <begin position="1096"/>
        <end position="1106"/>
    </location>
</feature>
<evidence type="ECO:0000256" key="5">
    <source>
        <dbReference type="ARBA" id="ARBA00023157"/>
    </source>
</evidence>
<comment type="subcellular location">
    <subcellularLocation>
        <location evidence="1">Membrane</location>
        <topology evidence="1">Single-pass membrane protein</topology>
    </subcellularLocation>
</comment>
<dbReference type="Pfam" id="PF00041">
    <property type="entry name" value="fn3"/>
    <property type="match status" value="2"/>
</dbReference>
<dbReference type="InterPro" id="IPR013098">
    <property type="entry name" value="Ig_I-set"/>
</dbReference>
<dbReference type="SUPFAM" id="SSF49265">
    <property type="entry name" value="Fibronectin type III"/>
    <property type="match status" value="2"/>
</dbReference>
<dbReference type="SUPFAM" id="SSF48726">
    <property type="entry name" value="Immunoglobulin"/>
    <property type="match status" value="3"/>
</dbReference>
<comment type="caution">
    <text evidence="13">The sequence shown here is derived from an EMBL/GenBank/DDBJ whole genome shotgun (WGS) entry which is preliminary data.</text>
</comment>
<dbReference type="FunFam" id="2.60.40.10:FF:000032">
    <property type="entry name" value="palladin isoform X1"/>
    <property type="match status" value="1"/>
</dbReference>
<feature type="compositionally biased region" description="Low complexity" evidence="8">
    <location>
        <begin position="999"/>
        <end position="1015"/>
    </location>
</feature>
<dbReference type="CDD" id="cd00063">
    <property type="entry name" value="FN3"/>
    <property type="match status" value="4"/>
</dbReference>
<dbReference type="Pfam" id="PF07679">
    <property type="entry name" value="I-set"/>
    <property type="match status" value="1"/>
</dbReference>
<feature type="domain" description="Ig-like" evidence="11">
    <location>
        <begin position="185"/>
        <end position="271"/>
    </location>
</feature>
<proteinExistence type="inferred from homology"/>
<evidence type="ECO:0000313" key="14">
    <source>
        <dbReference type="Proteomes" id="UP001249851"/>
    </source>
</evidence>
<dbReference type="InterPro" id="IPR003599">
    <property type="entry name" value="Ig_sub"/>
</dbReference>
<evidence type="ECO:0000259" key="11">
    <source>
        <dbReference type="PROSITE" id="PS50835"/>
    </source>
</evidence>
<evidence type="ECO:0000256" key="7">
    <source>
        <dbReference type="ARBA" id="ARBA00023319"/>
    </source>
</evidence>
<feature type="region of interest" description="Disordered" evidence="8">
    <location>
        <begin position="972"/>
        <end position="1015"/>
    </location>
</feature>
<dbReference type="Gene3D" id="2.60.40.10">
    <property type="entry name" value="Immunoglobulins"/>
    <property type="match status" value="8"/>
</dbReference>
<feature type="domain" description="Fibronectin type-III" evidence="12">
    <location>
        <begin position="773"/>
        <end position="869"/>
    </location>
</feature>
<dbReference type="PROSITE" id="PS50011">
    <property type="entry name" value="PROTEIN_KINASE_DOM"/>
    <property type="match status" value="1"/>
</dbReference>
<dbReference type="InterPro" id="IPR003598">
    <property type="entry name" value="Ig_sub2"/>
</dbReference>
<dbReference type="SMART" id="SM00060">
    <property type="entry name" value="FN3"/>
    <property type="match status" value="4"/>
</dbReference>
<dbReference type="EMBL" id="JARQWQ010000002">
    <property type="protein sequence ID" value="KAK2573530.1"/>
    <property type="molecule type" value="Genomic_DNA"/>
</dbReference>
<feature type="transmembrane region" description="Helical" evidence="9">
    <location>
        <begin position="1042"/>
        <end position="1061"/>
    </location>
</feature>
<dbReference type="Gene3D" id="1.10.510.10">
    <property type="entry name" value="Transferase(Phosphotransferase) domain 1"/>
    <property type="match status" value="1"/>
</dbReference>
<feature type="domain" description="Protein kinase" evidence="10">
    <location>
        <begin position="1230"/>
        <end position="1423"/>
    </location>
</feature>
<dbReference type="InterPro" id="IPR050958">
    <property type="entry name" value="Cell_Adh-Cytoskel_Orgn"/>
</dbReference>
<evidence type="ECO:0000259" key="12">
    <source>
        <dbReference type="PROSITE" id="PS50853"/>
    </source>
</evidence>